<feature type="transmembrane region" description="Helical" evidence="1">
    <location>
        <begin position="69"/>
        <end position="87"/>
    </location>
</feature>
<keyword evidence="1" id="KW-0472">Membrane</keyword>
<protein>
    <recommendedName>
        <fullName evidence="3">ABC-2 family transporter protein</fullName>
    </recommendedName>
</protein>
<name>A0A6N2Y6A0_9FIRM</name>
<accession>A0A6N2Y6A0</accession>
<gene>
    <name evidence="2" type="ORF">IBLFYP30_00702</name>
</gene>
<feature type="transmembrane region" description="Helical" evidence="1">
    <location>
        <begin position="21"/>
        <end position="40"/>
    </location>
</feature>
<feature type="transmembrane region" description="Helical" evidence="1">
    <location>
        <begin position="194"/>
        <end position="215"/>
    </location>
</feature>
<keyword evidence="1" id="KW-1133">Transmembrane helix</keyword>
<proteinExistence type="predicted"/>
<evidence type="ECO:0000256" key="1">
    <source>
        <dbReference type="SAM" id="Phobius"/>
    </source>
</evidence>
<sequence>MMDIIFFQFKHSFIKKKNIKFFIGILFILFIFLFKIKHYFRDYDLNGGLKDYMIFSVGGWENPVLFTSLLEWSFFVFLILCMSINITNDFEKLYIITLNRIGSKLKSWIYICINELFFCILITILVYVSDLLIGGSFLGYNPNSTGYTRVFYKNLCDVNFGTLLISEFINFFTGIYLLQIIIRGFSSIFHKINTFYVFILIVCMFSGFLFIYSNIPKILCPIFYPSLFSLNLTSLYFNIFMNIVLTILFIIFGYFLYLKIDIN</sequence>
<evidence type="ECO:0000313" key="2">
    <source>
        <dbReference type="EMBL" id="VYT61320.1"/>
    </source>
</evidence>
<organism evidence="2">
    <name type="scientific">Intestinibacter bartlettii</name>
    <dbReference type="NCBI Taxonomy" id="261299"/>
    <lineage>
        <taxon>Bacteria</taxon>
        <taxon>Bacillati</taxon>
        <taxon>Bacillota</taxon>
        <taxon>Clostridia</taxon>
        <taxon>Peptostreptococcales</taxon>
        <taxon>Peptostreptococcaceae</taxon>
        <taxon>Intestinibacter</taxon>
    </lineage>
</organism>
<dbReference type="AlphaFoldDB" id="A0A6N2Y6A0"/>
<reference evidence="2" key="1">
    <citation type="submission" date="2019-11" db="EMBL/GenBank/DDBJ databases">
        <authorList>
            <person name="Feng L."/>
        </authorList>
    </citation>
    <scope>NUCLEOTIDE SEQUENCE</scope>
    <source>
        <strain evidence="2">IbartlettiiLFYP30</strain>
    </source>
</reference>
<dbReference type="EMBL" id="CACRUE010000003">
    <property type="protein sequence ID" value="VYT61320.1"/>
    <property type="molecule type" value="Genomic_DNA"/>
</dbReference>
<evidence type="ECO:0008006" key="3">
    <source>
        <dbReference type="Google" id="ProtNLM"/>
    </source>
</evidence>
<feature type="transmembrane region" description="Helical" evidence="1">
    <location>
        <begin position="108"/>
        <end position="140"/>
    </location>
</feature>
<feature type="transmembrane region" description="Helical" evidence="1">
    <location>
        <begin position="235"/>
        <end position="257"/>
    </location>
</feature>
<feature type="transmembrane region" description="Helical" evidence="1">
    <location>
        <begin position="160"/>
        <end position="182"/>
    </location>
</feature>
<keyword evidence="1" id="KW-0812">Transmembrane</keyword>